<dbReference type="InterPro" id="IPR036188">
    <property type="entry name" value="FAD/NAD-bd_sf"/>
</dbReference>
<dbReference type="InterPro" id="IPR007329">
    <property type="entry name" value="FMN-bd"/>
</dbReference>
<keyword evidence="5" id="KW-0285">Flavoprotein</keyword>
<dbReference type="Proteomes" id="UP000095594">
    <property type="component" value="Unassembled WGS sequence"/>
</dbReference>
<evidence type="ECO:0000313" key="12">
    <source>
        <dbReference type="Proteomes" id="UP000095594"/>
    </source>
</evidence>
<dbReference type="PROSITE" id="PS51257">
    <property type="entry name" value="PROKAR_LIPOPROTEIN"/>
    <property type="match status" value="1"/>
</dbReference>
<comment type="cofactor">
    <cofactor evidence="2">
        <name>FAD</name>
        <dbReference type="ChEBI" id="CHEBI:57692"/>
    </cofactor>
</comment>
<evidence type="ECO:0000256" key="4">
    <source>
        <dbReference type="ARBA" id="ARBA00015872"/>
    </source>
</evidence>
<evidence type="ECO:0000256" key="5">
    <source>
        <dbReference type="ARBA" id="ARBA00022630"/>
    </source>
</evidence>
<evidence type="ECO:0000256" key="3">
    <source>
        <dbReference type="ARBA" id="ARBA00013137"/>
    </source>
</evidence>
<feature type="signal peptide" evidence="9">
    <location>
        <begin position="1"/>
        <end position="20"/>
    </location>
</feature>
<feature type="chain" id="PRO_5039624974" description="Urocanate reductase" evidence="9">
    <location>
        <begin position="21"/>
        <end position="660"/>
    </location>
</feature>
<dbReference type="GO" id="GO:0033765">
    <property type="term" value="F:steroid dehydrogenase activity, acting on the CH-CH group of donors"/>
    <property type="evidence" value="ECO:0007669"/>
    <property type="project" value="UniProtKB-ARBA"/>
</dbReference>
<name>A0A174CI31_9CLOT</name>
<dbReference type="EC" id="1.3.99.33" evidence="3"/>
<dbReference type="GO" id="GO:0016020">
    <property type="term" value="C:membrane"/>
    <property type="evidence" value="ECO:0007669"/>
    <property type="project" value="InterPro"/>
</dbReference>
<evidence type="ECO:0000256" key="9">
    <source>
        <dbReference type="SAM" id="SignalP"/>
    </source>
</evidence>
<evidence type="ECO:0000259" key="10">
    <source>
        <dbReference type="SMART" id="SM00900"/>
    </source>
</evidence>
<dbReference type="Pfam" id="PF00890">
    <property type="entry name" value="FAD_binding_2"/>
    <property type="match status" value="1"/>
</dbReference>
<evidence type="ECO:0000313" key="11">
    <source>
        <dbReference type="EMBL" id="CUO12577.1"/>
    </source>
</evidence>
<dbReference type="InterPro" id="IPR003953">
    <property type="entry name" value="FAD-dep_OxRdtase_2_FAD-bd"/>
</dbReference>
<dbReference type="PANTHER" id="PTHR43400:SF10">
    <property type="entry name" value="3-OXOSTEROID 1-DEHYDROGENASE"/>
    <property type="match status" value="1"/>
</dbReference>
<proteinExistence type="predicted"/>
<evidence type="ECO:0000256" key="1">
    <source>
        <dbReference type="ARBA" id="ARBA00001917"/>
    </source>
</evidence>
<dbReference type="PANTHER" id="PTHR43400">
    <property type="entry name" value="FUMARATE REDUCTASE"/>
    <property type="match status" value="1"/>
</dbReference>
<dbReference type="EMBL" id="CYZX01000005">
    <property type="protein sequence ID" value="CUO12577.1"/>
    <property type="molecule type" value="Genomic_DNA"/>
</dbReference>
<dbReference type="GO" id="GO:0008202">
    <property type="term" value="P:steroid metabolic process"/>
    <property type="evidence" value="ECO:0007669"/>
    <property type="project" value="UniProtKB-ARBA"/>
</dbReference>
<sequence length="660" mass="70795">MIKKALLLLLSVAITAGSFTGCTSTSGNDDTNLQTQEIKFDDEKSADLVIVGAGAAGLSAALEAVNNGAEKVIILEATNKTGGSLNFTSGSMSAAETIIQEEDGIEDTLESFVEDIMNTGSDFGGKPNREMIEIFVEEDKDAFQWLWDNGLSEYEFTKDQQGNRAVFAPEHALYSIQRTYKAQAKDKTNYKSPLHEVLDGLLKSNSKIEVEYLTKATDLIANDEGQVLSVCGENTQTGKVTRYNSKKGIIVATGGYSANHKLMAKYATYGGSYITGSPATADGNGLLMMQKVGGALQDDEIMGYIPTFPMGLASKDDPTTGIIASTYTWKTGGIVVNKEGERFVNETEANPSIREVALEEQPDAVQFDIFTDKILEDLRANNAAGMYDLRFGAEGAPGKHALYEADSLEELAEMIEVPVEKLQATVDSYNASVEAGETDEFGRSYDENFNTFKLANNKIEGQKYYAVRLNALCIMTLGGIQTNTDLQVLDASGSAIPGLYAAGEVVGGIWGKFVSGGTGVMGPVVFGRLAARHAMSTEPATGYEVKPAENMLDEELFIKDKTSENEFDMSKELKDGKYEVTVDGQEGPMTVNVTIADGKISEVVVGDNKETEAVASGAIKDIPAKIVETNSVDVEAVSGATLTSERIKKAVVQCLTEAAK</sequence>
<keyword evidence="9" id="KW-0732">Signal</keyword>
<feature type="domain" description="FMN-binding" evidence="10">
    <location>
        <begin position="584"/>
        <end position="658"/>
    </location>
</feature>
<comment type="cofactor">
    <cofactor evidence="1">
        <name>FMN</name>
        <dbReference type="ChEBI" id="CHEBI:58210"/>
    </cofactor>
</comment>
<accession>A0A174CI31</accession>
<dbReference type="Gene3D" id="3.90.1010.20">
    <property type="match status" value="1"/>
</dbReference>
<keyword evidence="6" id="KW-0274">FAD</keyword>
<dbReference type="Gene3D" id="3.50.50.60">
    <property type="entry name" value="FAD/NAD(P)-binding domain"/>
    <property type="match status" value="1"/>
</dbReference>
<evidence type="ECO:0000256" key="2">
    <source>
        <dbReference type="ARBA" id="ARBA00001974"/>
    </source>
</evidence>
<dbReference type="GO" id="GO:0010181">
    <property type="term" value="F:FMN binding"/>
    <property type="evidence" value="ECO:0007669"/>
    <property type="project" value="InterPro"/>
</dbReference>
<protein>
    <recommendedName>
        <fullName evidence="4">Urocanate reductase</fullName>
        <ecNumber evidence="3">1.3.99.33</ecNumber>
    </recommendedName>
</protein>
<dbReference type="AlphaFoldDB" id="A0A174CI31"/>
<dbReference type="SMART" id="SM00900">
    <property type="entry name" value="FMN_bind"/>
    <property type="match status" value="1"/>
</dbReference>
<keyword evidence="7" id="KW-0560">Oxidoreductase</keyword>
<dbReference type="SUPFAM" id="SSF51905">
    <property type="entry name" value="FAD/NAD(P)-binding domain"/>
    <property type="match status" value="1"/>
</dbReference>
<reference evidence="11 12" key="1">
    <citation type="submission" date="2015-09" db="EMBL/GenBank/DDBJ databases">
        <authorList>
            <consortium name="Pathogen Informatics"/>
        </authorList>
    </citation>
    <scope>NUCLEOTIDE SEQUENCE [LARGE SCALE GENOMIC DNA]</scope>
    <source>
        <strain evidence="11 12">2789STDY5834856</strain>
    </source>
</reference>
<dbReference type="Gene3D" id="3.90.700.10">
    <property type="entry name" value="Succinate dehydrogenase/fumarate reductase flavoprotein, catalytic domain"/>
    <property type="match status" value="1"/>
</dbReference>
<organism evidence="11 12">
    <name type="scientific">Clostridium disporicum</name>
    <dbReference type="NCBI Taxonomy" id="84024"/>
    <lineage>
        <taxon>Bacteria</taxon>
        <taxon>Bacillati</taxon>
        <taxon>Bacillota</taxon>
        <taxon>Clostridia</taxon>
        <taxon>Eubacteriales</taxon>
        <taxon>Clostridiaceae</taxon>
        <taxon>Clostridium</taxon>
    </lineage>
</organism>
<evidence type="ECO:0000256" key="8">
    <source>
        <dbReference type="ARBA" id="ARBA00049922"/>
    </source>
</evidence>
<dbReference type="OrthoDB" id="1646667at2"/>
<dbReference type="Pfam" id="PF04205">
    <property type="entry name" value="FMN_bind"/>
    <property type="match status" value="1"/>
</dbReference>
<dbReference type="SUPFAM" id="SSF56425">
    <property type="entry name" value="Succinate dehydrogenase/fumarate reductase flavoprotein, catalytic domain"/>
    <property type="match status" value="1"/>
</dbReference>
<evidence type="ECO:0000256" key="7">
    <source>
        <dbReference type="ARBA" id="ARBA00023002"/>
    </source>
</evidence>
<dbReference type="InterPro" id="IPR027477">
    <property type="entry name" value="Succ_DH/fumarate_Rdtase_cat_sf"/>
</dbReference>
<dbReference type="RefSeq" id="WP_148315742.1">
    <property type="nucleotide sequence ID" value="NZ_CABIXQ010000005.1"/>
</dbReference>
<evidence type="ECO:0000256" key="6">
    <source>
        <dbReference type="ARBA" id="ARBA00022827"/>
    </source>
</evidence>
<gene>
    <name evidence="11" type="primary">ifcA_1</name>
    <name evidence="11" type="ORF">ERS852471_01002</name>
</gene>
<dbReference type="InterPro" id="IPR050315">
    <property type="entry name" value="FAD-oxidoreductase_2"/>
</dbReference>
<comment type="catalytic activity">
    <reaction evidence="8">
        <text>dihydrourocanate + A = urocanate + AH2</text>
        <dbReference type="Rhea" id="RHEA:36059"/>
        <dbReference type="ChEBI" id="CHEBI:13193"/>
        <dbReference type="ChEBI" id="CHEBI:17499"/>
        <dbReference type="ChEBI" id="CHEBI:27247"/>
        <dbReference type="ChEBI" id="CHEBI:72991"/>
        <dbReference type="EC" id="1.3.99.33"/>
    </reaction>
</comment>